<accession>A0ABV0P4A9</accession>
<dbReference type="GO" id="GO:0016787">
    <property type="term" value="F:hydrolase activity"/>
    <property type="evidence" value="ECO:0007669"/>
    <property type="project" value="UniProtKB-KW"/>
</dbReference>
<comment type="caution">
    <text evidence="1">The sequence shown here is derived from an EMBL/GenBank/DDBJ whole genome shotgun (WGS) entry which is preliminary data.</text>
</comment>
<sequence>TNNLATTAVVSRIGKSRVEECPTPLKETGSRARVVRRANSSARSTMINGNNKENFNGEESGCEEELVQIKSHAELRSHLQQHLSSLASIYNEFLVQGLFVHEHQYSSHAVTDFNLYICKKGNNLLWDLVQNEDAVQAIFGSSY</sequence>
<dbReference type="EMBL" id="JAHRIO010060962">
    <property type="protein sequence ID" value="MEQ2178463.1"/>
    <property type="molecule type" value="Genomic_DNA"/>
</dbReference>
<proteinExistence type="predicted"/>
<organism evidence="1 2">
    <name type="scientific">Goodea atripinnis</name>
    <dbReference type="NCBI Taxonomy" id="208336"/>
    <lineage>
        <taxon>Eukaryota</taxon>
        <taxon>Metazoa</taxon>
        <taxon>Chordata</taxon>
        <taxon>Craniata</taxon>
        <taxon>Vertebrata</taxon>
        <taxon>Euteleostomi</taxon>
        <taxon>Actinopterygii</taxon>
        <taxon>Neopterygii</taxon>
        <taxon>Teleostei</taxon>
        <taxon>Neoteleostei</taxon>
        <taxon>Acanthomorphata</taxon>
        <taxon>Ovalentaria</taxon>
        <taxon>Atherinomorphae</taxon>
        <taxon>Cyprinodontiformes</taxon>
        <taxon>Goodeidae</taxon>
        <taxon>Goodea</taxon>
    </lineage>
</organism>
<feature type="non-terminal residue" evidence="1">
    <location>
        <position position="1"/>
    </location>
</feature>
<name>A0ABV0P4A9_9TELE</name>
<protein>
    <submittedName>
        <fullName evidence="1">Ubiquitin carboxyl-terminal hydrolase 34</fullName>
    </submittedName>
</protein>
<reference evidence="1 2" key="1">
    <citation type="submission" date="2021-06" db="EMBL/GenBank/DDBJ databases">
        <authorList>
            <person name="Palmer J.M."/>
        </authorList>
    </citation>
    <scope>NUCLEOTIDE SEQUENCE [LARGE SCALE GENOMIC DNA]</scope>
    <source>
        <strain evidence="1 2">GA_2019</strain>
        <tissue evidence="1">Muscle</tissue>
    </source>
</reference>
<evidence type="ECO:0000313" key="1">
    <source>
        <dbReference type="EMBL" id="MEQ2178463.1"/>
    </source>
</evidence>
<evidence type="ECO:0000313" key="2">
    <source>
        <dbReference type="Proteomes" id="UP001476798"/>
    </source>
</evidence>
<dbReference type="Proteomes" id="UP001476798">
    <property type="component" value="Unassembled WGS sequence"/>
</dbReference>
<keyword evidence="2" id="KW-1185">Reference proteome</keyword>
<gene>
    <name evidence="1" type="primary">USP34_1</name>
    <name evidence="1" type="ORF">GOODEAATRI_014226</name>
</gene>
<keyword evidence="1" id="KW-0378">Hydrolase</keyword>